<comment type="caution">
    <text evidence="3">The sequence shown here is derived from an EMBL/GenBank/DDBJ whole genome shotgun (WGS) entry which is preliminary data.</text>
</comment>
<organism evidence="3 4">
    <name type="scientific">Streptomyces yaizuensis</name>
    <dbReference type="NCBI Taxonomy" id="2989713"/>
    <lineage>
        <taxon>Bacteria</taxon>
        <taxon>Bacillati</taxon>
        <taxon>Actinomycetota</taxon>
        <taxon>Actinomycetes</taxon>
        <taxon>Kitasatosporales</taxon>
        <taxon>Streptomycetaceae</taxon>
        <taxon>Streptomyces</taxon>
    </lineage>
</organism>
<accession>A0ABQ5P714</accession>
<dbReference type="InterPro" id="IPR016181">
    <property type="entry name" value="Acyl_CoA_acyltransferase"/>
</dbReference>
<proteinExistence type="predicted"/>
<evidence type="ECO:0000256" key="1">
    <source>
        <dbReference type="SAM" id="MobiDB-lite"/>
    </source>
</evidence>
<evidence type="ECO:0000259" key="2">
    <source>
        <dbReference type="PROSITE" id="PS51186"/>
    </source>
</evidence>
<evidence type="ECO:0000313" key="3">
    <source>
        <dbReference type="EMBL" id="GLF98031.1"/>
    </source>
</evidence>
<feature type="compositionally biased region" description="Basic residues" evidence="1">
    <location>
        <begin position="1"/>
        <end position="10"/>
    </location>
</feature>
<dbReference type="Proteomes" id="UP001291653">
    <property type="component" value="Unassembled WGS sequence"/>
</dbReference>
<name>A0ABQ5P714_9ACTN</name>
<dbReference type="Pfam" id="PF00583">
    <property type="entry name" value="Acetyltransf_1"/>
    <property type="match status" value="1"/>
</dbReference>
<protein>
    <submittedName>
        <fullName evidence="3">GNAT family N-acetyltransferase</fullName>
    </submittedName>
</protein>
<dbReference type="Gene3D" id="3.40.630.30">
    <property type="match status" value="1"/>
</dbReference>
<dbReference type="SUPFAM" id="SSF55729">
    <property type="entry name" value="Acyl-CoA N-acyltransferases (Nat)"/>
    <property type="match status" value="1"/>
</dbReference>
<dbReference type="PROSITE" id="PS51186">
    <property type="entry name" value="GNAT"/>
    <property type="match status" value="1"/>
</dbReference>
<dbReference type="RefSeq" id="WP_323450020.1">
    <property type="nucleotide sequence ID" value="NZ_BSBI01000013.1"/>
</dbReference>
<dbReference type="CDD" id="cd04301">
    <property type="entry name" value="NAT_SF"/>
    <property type="match status" value="1"/>
</dbReference>
<gene>
    <name evidence="3" type="ORF">SYYSPA8_27060</name>
</gene>
<dbReference type="EMBL" id="BSBI01000013">
    <property type="protein sequence ID" value="GLF98031.1"/>
    <property type="molecule type" value="Genomic_DNA"/>
</dbReference>
<evidence type="ECO:0000313" key="4">
    <source>
        <dbReference type="Proteomes" id="UP001291653"/>
    </source>
</evidence>
<dbReference type="InterPro" id="IPR000182">
    <property type="entry name" value="GNAT_dom"/>
</dbReference>
<feature type="region of interest" description="Disordered" evidence="1">
    <location>
        <begin position="1"/>
        <end position="30"/>
    </location>
</feature>
<reference evidence="3 4" key="1">
    <citation type="submission" date="2022-10" db="EMBL/GenBank/DDBJ databases">
        <title>Draft genome sequence of Streptomyces sp. YSPA8.</title>
        <authorList>
            <person name="Moriuchi R."/>
            <person name="Dohra H."/>
            <person name="Yamamura H."/>
            <person name="Kodani S."/>
        </authorList>
    </citation>
    <scope>NUCLEOTIDE SEQUENCE [LARGE SCALE GENOMIC DNA]</scope>
    <source>
        <strain evidence="3 4">YSPA8</strain>
    </source>
</reference>
<sequence length="234" mass="25207">MGRASRRRAERRNAPQRPRPAGTGAPQVHGRYVIRPAAPGDDPGAVRALLEPVDFMDPAMPEEIIDRMRTGWRLPPQYGTATLLLAEEHATGEIVGLAHAMPPVQWLMETGLGRPLCLRLARALVELEAVSVAGSARGQGLGHRLVDHLVRSYTRQGYEAVLGGIHTHKPYLAPYYEAGGFRVLPPGAPLDLQLSVGRLRYPADASMRHLVRALMPGVSYGAGVLSGLLAGKAT</sequence>
<keyword evidence="4" id="KW-1185">Reference proteome</keyword>
<feature type="domain" description="N-acetyltransferase" evidence="2">
    <location>
        <begin position="32"/>
        <end position="212"/>
    </location>
</feature>